<evidence type="ECO:0000313" key="8">
    <source>
        <dbReference type="EMBL" id="KZS03474.1"/>
    </source>
</evidence>
<evidence type="ECO:0000256" key="1">
    <source>
        <dbReference type="ARBA" id="ARBA00004141"/>
    </source>
</evidence>
<evidence type="ECO:0000256" key="4">
    <source>
        <dbReference type="ARBA" id="ARBA00023136"/>
    </source>
</evidence>
<evidence type="ECO:0000256" key="3">
    <source>
        <dbReference type="ARBA" id="ARBA00022989"/>
    </source>
</evidence>
<dbReference type="PANTHER" id="PTHR19282:SF534">
    <property type="entry name" value="TETRASPANIN FAMILY-RELATED"/>
    <property type="match status" value="1"/>
</dbReference>
<keyword evidence="2 6" id="KW-0812">Transmembrane</keyword>
<feature type="region of interest" description="Disordered" evidence="5">
    <location>
        <begin position="245"/>
        <end position="265"/>
    </location>
</feature>
<dbReference type="Proteomes" id="UP000076858">
    <property type="component" value="Unassembled WGS sequence"/>
</dbReference>
<sequence length="265" mass="29661">MSFKKQNWGWMRHVLTALSVIIFFLGCIVIGYMAWVLATSTTVNRFLSGTLIFTYTVIALGFFLFVNGLIGWVGTVSQSIWLVRLFLGASVLCILGEIGGIITLNIVRIQTVDVVEHGWLELNQGTRNMIQTSMECCGFSGPQEFAYSTLPIDESCYEPHTDNSTDDDGSAIARSDWDETTFTTPNMRLKQIGCGQKLHNWFEENKVGWVAGLATIGAVEFMAAAVALFILRRLQTSLRPRTLSRRRLRQHETDMANDPLPSELP</sequence>
<feature type="transmembrane region" description="Helical" evidence="6">
    <location>
        <begin position="50"/>
        <end position="73"/>
    </location>
</feature>
<dbReference type="EMBL" id="GDIQ01059427">
    <property type="protein sequence ID" value="JAN35310.1"/>
    <property type="molecule type" value="Transcribed_RNA"/>
</dbReference>
<dbReference type="CDD" id="cd03127">
    <property type="entry name" value="tetraspanin_LEL"/>
    <property type="match status" value="1"/>
</dbReference>
<evidence type="ECO:0000256" key="2">
    <source>
        <dbReference type="ARBA" id="ARBA00022692"/>
    </source>
</evidence>
<proteinExistence type="predicted"/>
<dbReference type="EMBL" id="GDIQ01081819">
    <property type="protein sequence ID" value="JAN12918.1"/>
    <property type="molecule type" value="Transcribed_RNA"/>
</dbReference>
<protein>
    <submittedName>
        <fullName evidence="7">Tetraspanin-11</fullName>
    </submittedName>
</protein>
<dbReference type="EMBL" id="LRGB01003257">
    <property type="protein sequence ID" value="KZS03474.1"/>
    <property type="molecule type" value="Genomic_DNA"/>
</dbReference>
<gene>
    <name evidence="8" type="ORF">APZ42_033655</name>
</gene>
<keyword evidence="3 6" id="KW-1133">Transmembrane helix</keyword>
<organism evidence="7">
    <name type="scientific">Daphnia magna</name>
    <dbReference type="NCBI Taxonomy" id="35525"/>
    <lineage>
        <taxon>Eukaryota</taxon>
        <taxon>Metazoa</taxon>
        <taxon>Ecdysozoa</taxon>
        <taxon>Arthropoda</taxon>
        <taxon>Crustacea</taxon>
        <taxon>Branchiopoda</taxon>
        <taxon>Diplostraca</taxon>
        <taxon>Cladocera</taxon>
        <taxon>Anomopoda</taxon>
        <taxon>Daphniidae</taxon>
        <taxon>Daphnia</taxon>
    </lineage>
</organism>
<comment type="subcellular location">
    <subcellularLocation>
        <location evidence="1">Membrane</location>
        <topology evidence="1">Multi-pass membrane protein</topology>
    </subcellularLocation>
</comment>
<dbReference type="InterPro" id="IPR008952">
    <property type="entry name" value="Tetraspanin_EC2_sf"/>
</dbReference>
<dbReference type="SUPFAM" id="SSF48652">
    <property type="entry name" value="Tetraspanin"/>
    <property type="match status" value="1"/>
</dbReference>
<reference evidence="7" key="1">
    <citation type="submission" date="2015-10" db="EMBL/GenBank/DDBJ databases">
        <title>EvidentialGene: Evidence-directed Construction of Complete mRNA Transcriptomes without Genomes.</title>
        <authorList>
            <person name="Gilbert D.G."/>
        </authorList>
    </citation>
    <scope>NUCLEOTIDE SEQUENCE</scope>
</reference>
<reference evidence="8 9" key="2">
    <citation type="submission" date="2016-03" db="EMBL/GenBank/DDBJ databases">
        <title>EvidentialGene: Evidence-directed Construction of Genes on Genomes.</title>
        <authorList>
            <person name="Gilbert D.G."/>
            <person name="Choi J.-H."/>
            <person name="Mockaitis K."/>
            <person name="Colbourne J."/>
            <person name="Pfrender M."/>
        </authorList>
    </citation>
    <scope>NUCLEOTIDE SEQUENCE [LARGE SCALE GENOMIC DNA]</scope>
    <source>
        <strain evidence="8 9">Xinb3</strain>
        <tissue evidence="8">Complete organism</tissue>
    </source>
</reference>
<accession>A0A0P6F9G2</accession>
<dbReference type="Pfam" id="PF00335">
    <property type="entry name" value="Tetraspanin"/>
    <property type="match status" value="1"/>
</dbReference>
<dbReference type="PROSITE" id="PS51257">
    <property type="entry name" value="PROKAR_LIPOPROTEIN"/>
    <property type="match status" value="1"/>
</dbReference>
<dbReference type="InterPro" id="IPR018499">
    <property type="entry name" value="Tetraspanin/Peripherin"/>
</dbReference>
<evidence type="ECO:0000256" key="6">
    <source>
        <dbReference type="SAM" id="Phobius"/>
    </source>
</evidence>
<dbReference type="PANTHER" id="PTHR19282">
    <property type="entry name" value="TETRASPANIN"/>
    <property type="match status" value="1"/>
</dbReference>
<name>A0A0P6F9G2_9CRUS</name>
<keyword evidence="9" id="KW-1185">Reference proteome</keyword>
<keyword evidence="4 6" id="KW-0472">Membrane</keyword>
<feature type="transmembrane region" description="Helical" evidence="6">
    <location>
        <begin position="207"/>
        <end position="231"/>
    </location>
</feature>
<feature type="transmembrane region" description="Helical" evidence="6">
    <location>
        <begin position="12"/>
        <end position="38"/>
    </location>
</feature>
<evidence type="ECO:0000313" key="9">
    <source>
        <dbReference type="Proteomes" id="UP000076858"/>
    </source>
</evidence>
<evidence type="ECO:0000256" key="5">
    <source>
        <dbReference type="SAM" id="MobiDB-lite"/>
    </source>
</evidence>
<dbReference type="OrthoDB" id="5982705at2759"/>
<evidence type="ECO:0000313" key="7">
    <source>
        <dbReference type="EMBL" id="JAN35310.1"/>
    </source>
</evidence>
<dbReference type="AlphaFoldDB" id="A0A0P6F9G2"/>
<dbReference type="STRING" id="35525.A0A0P6F9G2"/>
<dbReference type="GO" id="GO:0005886">
    <property type="term" value="C:plasma membrane"/>
    <property type="evidence" value="ECO:0007669"/>
    <property type="project" value="TreeGrafter"/>
</dbReference>
<feature type="transmembrane region" description="Helical" evidence="6">
    <location>
        <begin position="85"/>
        <end position="107"/>
    </location>
</feature>